<accession>A0ABR7J3F3</accession>
<dbReference type="EMBL" id="JACRUN010000021">
    <property type="protein sequence ID" value="MBC5836267.1"/>
    <property type="molecule type" value="Genomic_DNA"/>
</dbReference>
<comment type="caution">
    <text evidence="2">The sequence shown here is derived from an EMBL/GenBank/DDBJ whole genome shotgun (WGS) entry which is preliminary data.</text>
</comment>
<keyword evidence="1" id="KW-0732">Signal</keyword>
<dbReference type="Pfam" id="PF16266">
    <property type="entry name" value="DUF4919"/>
    <property type="match status" value="1"/>
</dbReference>
<evidence type="ECO:0000256" key="1">
    <source>
        <dbReference type="SAM" id="SignalP"/>
    </source>
</evidence>
<keyword evidence="3" id="KW-1185">Reference proteome</keyword>
<reference evidence="2 3" key="1">
    <citation type="submission" date="2020-08" db="EMBL/GenBank/DDBJ databases">
        <title>Description of novel Flavobacterium F-408 isolate.</title>
        <authorList>
            <person name="Saticioglu I.B."/>
            <person name="Duman M."/>
            <person name="Altun S."/>
        </authorList>
    </citation>
    <scope>NUCLEOTIDE SEQUENCE [LARGE SCALE GENOMIC DNA]</scope>
    <source>
        <strain evidence="2 3">F-408</strain>
    </source>
</reference>
<dbReference type="InterPro" id="IPR032578">
    <property type="entry name" value="DUF4919"/>
</dbReference>
<name>A0ABR7J3F3_9FLAO</name>
<dbReference type="Proteomes" id="UP000605990">
    <property type="component" value="Unassembled WGS sequence"/>
</dbReference>
<organism evidence="2 3">
    <name type="scientific">Flavobacterium bernardetii</name>
    <dbReference type="NCBI Taxonomy" id="2813823"/>
    <lineage>
        <taxon>Bacteria</taxon>
        <taxon>Pseudomonadati</taxon>
        <taxon>Bacteroidota</taxon>
        <taxon>Flavobacteriia</taxon>
        <taxon>Flavobacteriales</taxon>
        <taxon>Flavobacteriaceae</taxon>
        <taxon>Flavobacterium</taxon>
    </lineage>
</organism>
<feature type="chain" id="PRO_5046736091" evidence="1">
    <location>
        <begin position="21"/>
        <end position="224"/>
    </location>
</feature>
<proteinExistence type="predicted"/>
<feature type="signal peptide" evidence="1">
    <location>
        <begin position="1"/>
        <end position="20"/>
    </location>
</feature>
<dbReference type="RefSeq" id="WP_166131837.1">
    <property type="nucleotide sequence ID" value="NZ_JAANOQ010000026.1"/>
</dbReference>
<sequence length="224" mass="26667">MKNKIFTAIFLLIFSGISFAQEELKINFDEIKMKVENVNSETYYPKLIKRFNEFDTTLTLEENSLIYFGFSFQENYLKNKPREDELQTLSNNKEYEKLVLECQKILEKNPVSLEGNNKMGFALFKLEKPETEWKKYQKRYRDLRKVISFSGNGLSCETAFKVIYVSDEYNIIYDYFEIPKISRQSLSGLCDRFINEVSEYYKATEIYFDASRSLIRNEEIINKK</sequence>
<protein>
    <submittedName>
        <fullName evidence="2">DUF4919 domain-containing protein</fullName>
    </submittedName>
</protein>
<evidence type="ECO:0000313" key="2">
    <source>
        <dbReference type="EMBL" id="MBC5836267.1"/>
    </source>
</evidence>
<evidence type="ECO:0000313" key="3">
    <source>
        <dbReference type="Proteomes" id="UP000605990"/>
    </source>
</evidence>
<gene>
    <name evidence="2" type="ORF">H8R27_15355</name>
</gene>